<evidence type="ECO:0000256" key="1">
    <source>
        <dbReference type="SAM" id="Phobius"/>
    </source>
</evidence>
<name>A0AAW5N866_9BACT</name>
<evidence type="ECO:0000313" key="3">
    <source>
        <dbReference type="Proteomes" id="UP001204579"/>
    </source>
</evidence>
<feature type="transmembrane region" description="Helical" evidence="1">
    <location>
        <begin position="69"/>
        <end position="88"/>
    </location>
</feature>
<reference evidence="2 3" key="1">
    <citation type="submission" date="2022-08" db="EMBL/GenBank/DDBJ databases">
        <authorList>
            <person name="Zeman M."/>
            <person name="Kubasova T."/>
        </authorList>
    </citation>
    <scope>NUCLEOTIDE SEQUENCE [LARGE SCALE GENOMIC DNA]</scope>
    <source>
        <strain evidence="2 3">ET62</strain>
    </source>
</reference>
<dbReference type="RefSeq" id="WP_204428916.1">
    <property type="nucleotide sequence ID" value="NZ_JANRHJ010000011.1"/>
</dbReference>
<keyword evidence="1" id="KW-0812">Transmembrane</keyword>
<keyword evidence="3" id="KW-1185">Reference proteome</keyword>
<evidence type="ECO:0008006" key="4">
    <source>
        <dbReference type="Google" id="ProtNLM"/>
    </source>
</evidence>
<evidence type="ECO:0000313" key="2">
    <source>
        <dbReference type="EMBL" id="MCR8874400.1"/>
    </source>
</evidence>
<keyword evidence="1" id="KW-0472">Membrane</keyword>
<dbReference type="Proteomes" id="UP001204579">
    <property type="component" value="Unassembled WGS sequence"/>
</dbReference>
<sequence>MLKEISYWTYFFLLKRKYLKDGGHKSDSVMFISVCLFFNIASIIYVIEYYANFKLPRLPITTKWELTSWIYAAIVLVPFVVFVYKRYFKQDKLQVLLEEYSKKSKTRLMIGRFFFFIYCIFTWIGSYVILAYFQH</sequence>
<comment type="caution">
    <text evidence="2">The sequence shown here is derived from an EMBL/GenBank/DDBJ whole genome shotgun (WGS) entry which is preliminary data.</text>
</comment>
<protein>
    <recommendedName>
        <fullName evidence="4">DUF4234 domain-containing protein</fullName>
    </recommendedName>
</protein>
<proteinExistence type="predicted"/>
<keyword evidence="1" id="KW-1133">Transmembrane helix</keyword>
<dbReference type="EMBL" id="JANRHJ010000011">
    <property type="protein sequence ID" value="MCR8874400.1"/>
    <property type="molecule type" value="Genomic_DNA"/>
</dbReference>
<feature type="transmembrane region" description="Helical" evidence="1">
    <location>
        <begin position="109"/>
        <end position="133"/>
    </location>
</feature>
<dbReference type="AlphaFoldDB" id="A0AAW5N866"/>
<feature type="transmembrane region" description="Helical" evidence="1">
    <location>
        <begin position="29"/>
        <end position="49"/>
    </location>
</feature>
<accession>A0AAW5N866</accession>
<organism evidence="2 3">
    <name type="scientific">Phocaeicola barnesiae</name>
    <dbReference type="NCBI Taxonomy" id="376804"/>
    <lineage>
        <taxon>Bacteria</taxon>
        <taxon>Pseudomonadati</taxon>
        <taxon>Bacteroidota</taxon>
        <taxon>Bacteroidia</taxon>
        <taxon>Bacteroidales</taxon>
        <taxon>Bacteroidaceae</taxon>
        <taxon>Phocaeicola</taxon>
    </lineage>
</organism>
<gene>
    <name evidence="2" type="ORF">NW209_10300</name>
</gene>